<evidence type="ECO:0000256" key="3">
    <source>
        <dbReference type="SAM" id="SignalP"/>
    </source>
</evidence>
<sequence length="759" mass="88501">MTFCQLLCIFFVNFTILLINGSESKDNLEVAVYQTHYENEVVYLNAFMRNDKKLQDFKPYDKSIDECTGDNIKHKMICFIGYEGIAKHMVNKKKESNNIFIQIKESETSYNDSRKSIWSSNLTCNCYGNRFELYREKYVNKFFLPFNNDTVIQNPNFPIYTLFQPKHYRISFSSISYYNDMVFLYGCPDYYKNLNFATMKNYKRISNEDTVGVHIGSFKPIWLTFFLPEMGSEGFIFCGKIVNKNTPTISFGHVLVNKMDQRNSLIKNIYPKASNKTCNYAIELSYVTFYYSYPIEKKTEIKLDDKIKQKTNKYYKGEIYTFNASEIISSNSSNLDVLQPFCVENFENNYESVEKSFMYNSLLVKDLWKKRQYLKVDKAFHNIKNRVFCPLNLKPTYYFDLDKPRAQPIDPVMFDFNVKDSNSYKRTHIIFSNNSIESYRMYACYAKHMSKINLNRGNFWSWYSFYYLPSNDITLVLPSKIINNPIDIYTEDDYYILKYTKLNSVKIFNGKKLLKISKSAVQLNSSKELRSYLIESGVTVRRKYVTWIKINFYTERVFKMLPTSINSTTNEYKTVKNVTTAMENTTIGRTLVKKEATTIDIVTTTEKPKTTKIVTTTEEPKTTKIVTTTEKPKTTKIVTTTKEPTTIKIVKTTEKITTTIKPTTIKIVTTTEKITTTKKPTTTKESTTTTVKSTTTTSTIPPVIVGPPTEKPTIIRQQVVENKNSNLFIWVTIPIFFLFFIGLVSTIVYQIIKRKKNMN</sequence>
<evidence type="ECO:0000256" key="1">
    <source>
        <dbReference type="SAM" id="MobiDB-lite"/>
    </source>
</evidence>
<feature type="signal peptide" evidence="3">
    <location>
        <begin position="1"/>
        <end position="24"/>
    </location>
</feature>
<organism evidence="5">
    <name type="scientific">Strongyloides stercoralis</name>
    <name type="common">Threadworm</name>
    <dbReference type="NCBI Taxonomy" id="6248"/>
    <lineage>
        <taxon>Eukaryota</taxon>
        <taxon>Metazoa</taxon>
        <taxon>Ecdysozoa</taxon>
        <taxon>Nematoda</taxon>
        <taxon>Chromadorea</taxon>
        <taxon>Rhabditida</taxon>
        <taxon>Tylenchina</taxon>
        <taxon>Panagrolaimomorpha</taxon>
        <taxon>Strongyloidoidea</taxon>
        <taxon>Strongyloididae</taxon>
        <taxon>Strongyloides</taxon>
    </lineage>
</organism>
<feature type="chain" id="PRO_5005327293" evidence="3">
    <location>
        <begin position="25"/>
        <end position="759"/>
    </location>
</feature>
<reference evidence="5" key="1">
    <citation type="submission" date="2015-08" db="UniProtKB">
        <authorList>
            <consortium name="WormBaseParasite"/>
        </authorList>
    </citation>
    <scope>IDENTIFICATION</scope>
</reference>
<keyword evidence="2" id="KW-0812">Transmembrane</keyword>
<dbReference type="AlphaFoldDB" id="A0A0K0DZM4"/>
<dbReference type="WBParaSite" id="TCONS_00003678.p1">
    <property type="protein sequence ID" value="TCONS_00003678.p1"/>
    <property type="gene ID" value="XLOC_000120"/>
</dbReference>
<dbReference type="WBParaSite" id="SSTP_0000268500.1">
    <property type="protein sequence ID" value="SSTP_0000268500.1"/>
    <property type="gene ID" value="SSTP_0000268500"/>
</dbReference>
<accession>A0A0K0DZM4</accession>
<evidence type="ECO:0000313" key="4">
    <source>
        <dbReference type="Proteomes" id="UP000035681"/>
    </source>
</evidence>
<keyword evidence="3" id="KW-0732">Signal</keyword>
<dbReference type="STRING" id="6248.A0A0K0DZM4"/>
<dbReference type="Proteomes" id="UP000035681">
    <property type="component" value="Unplaced"/>
</dbReference>
<feature type="region of interest" description="Disordered" evidence="1">
    <location>
        <begin position="679"/>
        <end position="701"/>
    </location>
</feature>
<evidence type="ECO:0000313" key="5">
    <source>
        <dbReference type="WBParaSite" id="SSTP_0000268500.1"/>
    </source>
</evidence>
<name>A0A0K0DZM4_STRER</name>
<keyword evidence="4" id="KW-1185">Reference proteome</keyword>
<keyword evidence="2" id="KW-0472">Membrane</keyword>
<protein>
    <submittedName>
        <fullName evidence="5">EGF-like domain-containing protein</fullName>
    </submittedName>
</protein>
<feature type="transmembrane region" description="Helical" evidence="2">
    <location>
        <begin position="727"/>
        <end position="752"/>
    </location>
</feature>
<keyword evidence="2" id="KW-1133">Transmembrane helix</keyword>
<proteinExistence type="predicted"/>
<evidence type="ECO:0000256" key="2">
    <source>
        <dbReference type="SAM" id="Phobius"/>
    </source>
</evidence>